<protein>
    <submittedName>
        <fullName evidence="3">Putative small lipoprotein YifL</fullName>
    </submittedName>
</protein>
<name>A0A841BE59_9PSEU</name>
<feature type="region of interest" description="Disordered" evidence="1">
    <location>
        <begin position="144"/>
        <end position="169"/>
    </location>
</feature>
<evidence type="ECO:0000313" key="4">
    <source>
        <dbReference type="Proteomes" id="UP000580861"/>
    </source>
</evidence>
<feature type="signal peptide" evidence="2">
    <location>
        <begin position="1"/>
        <end position="19"/>
    </location>
</feature>
<sequence>MKRLFSATMAIAALGFATACGGTSAPRDTAPADVSTESGVTTEVAPTASAGSTSSASSGGGGGHTDGPAPGVPGSPIIYDHTRLGAAPTIAQSDIRGDIRKACGPSLCGVKVVVVGKGECTASITHSPVKPGGTVTIKAVECKPEVTEETTTSESPVSTGEHPTETTAG</sequence>
<keyword evidence="2" id="KW-0732">Signal</keyword>
<evidence type="ECO:0000313" key="3">
    <source>
        <dbReference type="EMBL" id="MBB5857270.1"/>
    </source>
</evidence>
<feature type="compositionally biased region" description="Low complexity" evidence="1">
    <location>
        <begin position="45"/>
        <end position="57"/>
    </location>
</feature>
<proteinExistence type="predicted"/>
<dbReference type="RefSeq" id="WP_184903265.1">
    <property type="nucleotide sequence ID" value="NZ_JACHMX010000001.1"/>
</dbReference>
<evidence type="ECO:0000256" key="1">
    <source>
        <dbReference type="SAM" id="MobiDB-lite"/>
    </source>
</evidence>
<feature type="chain" id="PRO_5039578622" evidence="2">
    <location>
        <begin position="20"/>
        <end position="169"/>
    </location>
</feature>
<dbReference type="PROSITE" id="PS51257">
    <property type="entry name" value="PROKAR_LIPOPROTEIN"/>
    <property type="match status" value="1"/>
</dbReference>
<keyword evidence="4" id="KW-1185">Reference proteome</keyword>
<accession>A0A841BE59</accession>
<reference evidence="3 4" key="1">
    <citation type="submission" date="2020-08" db="EMBL/GenBank/DDBJ databases">
        <title>Sequencing the genomes of 1000 actinobacteria strains.</title>
        <authorList>
            <person name="Klenk H.-P."/>
        </authorList>
    </citation>
    <scope>NUCLEOTIDE SEQUENCE [LARGE SCALE GENOMIC DNA]</scope>
    <source>
        <strain evidence="3 4">DSM 45272</strain>
    </source>
</reference>
<evidence type="ECO:0000256" key="2">
    <source>
        <dbReference type="SAM" id="SignalP"/>
    </source>
</evidence>
<comment type="caution">
    <text evidence="3">The sequence shown here is derived from an EMBL/GenBank/DDBJ whole genome shotgun (WGS) entry which is preliminary data.</text>
</comment>
<dbReference type="AlphaFoldDB" id="A0A841BE59"/>
<gene>
    <name evidence="3" type="ORF">HDA45_007357</name>
</gene>
<feature type="compositionally biased region" description="Low complexity" evidence="1">
    <location>
        <begin position="149"/>
        <end position="159"/>
    </location>
</feature>
<keyword evidence="3" id="KW-0449">Lipoprotein</keyword>
<dbReference type="EMBL" id="JACHMX010000001">
    <property type="protein sequence ID" value="MBB5857270.1"/>
    <property type="molecule type" value="Genomic_DNA"/>
</dbReference>
<organism evidence="3 4">
    <name type="scientific">Amycolatopsis umgeniensis</name>
    <dbReference type="NCBI Taxonomy" id="336628"/>
    <lineage>
        <taxon>Bacteria</taxon>
        <taxon>Bacillati</taxon>
        <taxon>Actinomycetota</taxon>
        <taxon>Actinomycetes</taxon>
        <taxon>Pseudonocardiales</taxon>
        <taxon>Pseudonocardiaceae</taxon>
        <taxon>Amycolatopsis</taxon>
    </lineage>
</organism>
<feature type="region of interest" description="Disordered" evidence="1">
    <location>
        <begin position="22"/>
        <end position="79"/>
    </location>
</feature>
<dbReference type="Proteomes" id="UP000580861">
    <property type="component" value="Unassembled WGS sequence"/>
</dbReference>